<evidence type="ECO:0000256" key="6">
    <source>
        <dbReference type="RuleBase" id="RU363032"/>
    </source>
</evidence>
<evidence type="ECO:0000313" key="8">
    <source>
        <dbReference type="EMBL" id="TDR32797.1"/>
    </source>
</evidence>
<feature type="domain" description="ABC transmembrane type-1" evidence="7">
    <location>
        <begin position="180"/>
        <end position="375"/>
    </location>
</feature>
<evidence type="ECO:0000256" key="3">
    <source>
        <dbReference type="ARBA" id="ARBA00022692"/>
    </source>
</evidence>
<dbReference type="Gene3D" id="1.10.3720.10">
    <property type="entry name" value="MetI-like"/>
    <property type="match status" value="1"/>
</dbReference>
<keyword evidence="5 6" id="KW-0472">Membrane</keyword>
<evidence type="ECO:0000313" key="9">
    <source>
        <dbReference type="Proteomes" id="UP000294480"/>
    </source>
</evidence>
<feature type="transmembrane region" description="Helical" evidence="6">
    <location>
        <begin position="220"/>
        <end position="242"/>
    </location>
</feature>
<evidence type="ECO:0000256" key="1">
    <source>
        <dbReference type="ARBA" id="ARBA00004651"/>
    </source>
</evidence>
<organism evidence="8 9">
    <name type="scientific">Hydromonas duriensis</name>
    <dbReference type="NCBI Taxonomy" id="1527608"/>
    <lineage>
        <taxon>Bacteria</taxon>
        <taxon>Pseudomonadati</taxon>
        <taxon>Pseudomonadota</taxon>
        <taxon>Betaproteobacteria</taxon>
        <taxon>Burkholderiales</taxon>
        <taxon>Burkholderiaceae</taxon>
        <taxon>Hydromonas</taxon>
    </lineage>
</organism>
<dbReference type="PANTHER" id="PTHR30177:SF30">
    <property type="entry name" value="GLYCINE BETAINE UPTAKE SYSTEM PERMEASE PROTEIN YEHY"/>
    <property type="match status" value="1"/>
</dbReference>
<comment type="caution">
    <text evidence="8">The sequence shown here is derived from an EMBL/GenBank/DDBJ whole genome shotgun (WGS) entry which is preliminary data.</text>
</comment>
<sequence length="388" mass="41698">MGLSNLIKRSNRLSILLVLLGWLALLTLPLLIVKPNRIALGDAKTFAQLIEYSAMWCVCGGLALWSGSQLFLSSQRLRLGVASVSLFILLVGVGQMANALAMGSSSIRISPAAAFWVLFSVYTLSLADGLLNLRLKPLHKLSFLILLTAFLACLLHTHTLDALAVMREYNQRQSQFWDEFIRHVNLTFGSLFIALVFGLPLGLACFVLPKIRAATLQVLSLVQTVPSLALFGLLMAPLSYLAAHYHWVAAMGVTGIGVAPALIALVFYGLLPIVANTVVGLNSVSPFVKESAKGMGLTRMQILFQIELPLALPVILTGVRIVLVQTIGLVTVAALIGAGGLGVFVFQGLGQTATDLVLLGALPTVFFAFSAAVFLDVLIEYLKKDEQK</sequence>
<feature type="transmembrane region" description="Helical" evidence="6">
    <location>
        <begin position="186"/>
        <end position="208"/>
    </location>
</feature>
<keyword evidence="2 6" id="KW-0813">Transport</keyword>
<evidence type="ECO:0000256" key="4">
    <source>
        <dbReference type="ARBA" id="ARBA00022989"/>
    </source>
</evidence>
<dbReference type="RefSeq" id="WP_133618974.1">
    <property type="nucleotide sequence ID" value="NZ_SNZE01000002.1"/>
</dbReference>
<dbReference type="Pfam" id="PF00528">
    <property type="entry name" value="BPD_transp_1"/>
    <property type="match status" value="1"/>
</dbReference>
<evidence type="ECO:0000256" key="5">
    <source>
        <dbReference type="ARBA" id="ARBA00023136"/>
    </source>
</evidence>
<evidence type="ECO:0000259" key="7">
    <source>
        <dbReference type="PROSITE" id="PS50928"/>
    </source>
</evidence>
<dbReference type="GO" id="GO:0055085">
    <property type="term" value="P:transmembrane transport"/>
    <property type="evidence" value="ECO:0007669"/>
    <property type="project" value="InterPro"/>
</dbReference>
<accession>A0A4V3DK52</accession>
<feature type="transmembrane region" description="Helical" evidence="6">
    <location>
        <begin position="302"/>
        <end position="323"/>
    </location>
</feature>
<reference evidence="8 9" key="1">
    <citation type="submission" date="2019-03" db="EMBL/GenBank/DDBJ databases">
        <title>Genomic Encyclopedia of Type Strains, Phase IV (KMG-IV): sequencing the most valuable type-strain genomes for metagenomic binning, comparative biology and taxonomic classification.</title>
        <authorList>
            <person name="Goeker M."/>
        </authorList>
    </citation>
    <scope>NUCLEOTIDE SEQUENCE [LARGE SCALE GENOMIC DNA]</scope>
    <source>
        <strain evidence="8 9">DSM 102852</strain>
    </source>
</reference>
<dbReference type="InterPro" id="IPR000515">
    <property type="entry name" value="MetI-like"/>
</dbReference>
<dbReference type="EMBL" id="SNZE01000002">
    <property type="protein sequence ID" value="TDR32797.1"/>
    <property type="molecule type" value="Genomic_DNA"/>
</dbReference>
<feature type="transmembrane region" description="Helical" evidence="6">
    <location>
        <begin position="329"/>
        <end position="349"/>
    </location>
</feature>
<protein>
    <submittedName>
        <fullName evidence="8">Osmoprotectant transport system permease protein</fullName>
    </submittedName>
</protein>
<feature type="transmembrane region" description="Helical" evidence="6">
    <location>
        <begin position="113"/>
        <end position="131"/>
    </location>
</feature>
<dbReference type="PROSITE" id="PS50928">
    <property type="entry name" value="ABC_TM1"/>
    <property type="match status" value="1"/>
</dbReference>
<evidence type="ECO:0000256" key="2">
    <source>
        <dbReference type="ARBA" id="ARBA00022448"/>
    </source>
</evidence>
<feature type="transmembrane region" description="Helical" evidence="6">
    <location>
        <begin position="143"/>
        <end position="166"/>
    </location>
</feature>
<dbReference type="CDD" id="cd06261">
    <property type="entry name" value="TM_PBP2"/>
    <property type="match status" value="1"/>
</dbReference>
<keyword evidence="4 6" id="KW-1133">Transmembrane helix</keyword>
<comment type="similarity">
    <text evidence="6">Belongs to the binding-protein-dependent transport system permease family.</text>
</comment>
<feature type="transmembrane region" description="Helical" evidence="6">
    <location>
        <begin position="356"/>
        <end position="379"/>
    </location>
</feature>
<dbReference type="InterPro" id="IPR051204">
    <property type="entry name" value="ABC_transp_perm/SBD"/>
</dbReference>
<dbReference type="SUPFAM" id="SSF161098">
    <property type="entry name" value="MetI-like"/>
    <property type="match status" value="1"/>
</dbReference>
<dbReference type="OrthoDB" id="9801163at2"/>
<feature type="transmembrane region" description="Helical" evidence="6">
    <location>
        <begin position="53"/>
        <end position="72"/>
    </location>
</feature>
<gene>
    <name evidence="8" type="ORF">DFR44_10296</name>
</gene>
<feature type="transmembrane region" description="Helical" evidence="6">
    <location>
        <begin position="248"/>
        <end position="281"/>
    </location>
</feature>
<feature type="transmembrane region" description="Helical" evidence="6">
    <location>
        <begin position="79"/>
        <end position="101"/>
    </location>
</feature>
<dbReference type="GO" id="GO:0031460">
    <property type="term" value="P:glycine betaine transport"/>
    <property type="evidence" value="ECO:0007669"/>
    <property type="project" value="TreeGrafter"/>
</dbReference>
<dbReference type="Proteomes" id="UP000294480">
    <property type="component" value="Unassembled WGS sequence"/>
</dbReference>
<keyword evidence="9" id="KW-1185">Reference proteome</keyword>
<feature type="transmembrane region" description="Helical" evidence="6">
    <location>
        <begin position="12"/>
        <end position="33"/>
    </location>
</feature>
<keyword evidence="3 6" id="KW-0812">Transmembrane</keyword>
<name>A0A4V3DK52_9BURK</name>
<proteinExistence type="inferred from homology"/>
<dbReference type="GO" id="GO:0005886">
    <property type="term" value="C:plasma membrane"/>
    <property type="evidence" value="ECO:0007669"/>
    <property type="project" value="UniProtKB-SubCell"/>
</dbReference>
<dbReference type="PANTHER" id="PTHR30177">
    <property type="entry name" value="GLYCINE BETAINE/L-PROLINE TRANSPORT SYSTEM PERMEASE PROTEIN PROW"/>
    <property type="match status" value="1"/>
</dbReference>
<dbReference type="InterPro" id="IPR035906">
    <property type="entry name" value="MetI-like_sf"/>
</dbReference>
<comment type="subcellular location">
    <subcellularLocation>
        <location evidence="1 6">Cell membrane</location>
        <topology evidence="1 6">Multi-pass membrane protein</topology>
    </subcellularLocation>
</comment>
<dbReference type="AlphaFoldDB" id="A0A4V3DK52"/>